<name>A0A6S7G477_PARCT</name>
<comment type="caution">
    <text evidence="2">The sequence shown here is derived from an EMBL/GenBank/DDBJ whole genome shotgun (WGS) entry which is preliminary data.</text>
</comment>
<evidence type="ECO:0000313" key="3">
    <source>
        <dbReference type="Proteomes" id="UP001152795"/>
    </source>
</evidence>
<proteinExistence type="predicted"/>
<reference evidence="2" key="1">
    <citation type="submission" date="2020-04" db="EMBL/GenBank/DDBJ databases">
        <authorList>
            <person name="Alioto T."/>
            <person name="Alioto T."/>
            <person name="Gomez Garrido J."/>
        </authorList>
    </citation>
    <scope>NUCLEOTIDE SEQUENCE</scope>
    <source>
        <strain evidence="2">A484AB</strain>
    </source>
</reference>
<sequence length="331" mass="38259">MSHQLIKIKNLKMNEMTMILNEMMLDQMKFHTICDHKETQEESAPQTSQASSSHLSHELDIKPSQPKLQKLPINTNFSSKKTRSCNASWYNRFDWLEYNIQSDAAFCFACKIFGSRSSADTTFTVTGFRKWTNALDKDKGFMKHQKSEVHKVCYKKWKASSEYQMDKIQYESQNCFDRDVMTTVKSCHTLLNKPKIRQKYEQDKHITQQIDVRWGCKYEAVDVISERFDVVLTTLIDVANNPGENDEDSEDDEYGYTKSQAETAAGLNHKLMSGKFIVGLTTLHKGTTVMTPDDQGHQINEFIAELIAELNAELKKKLNDEFNVRFDSIRT</sequence>
<dbReference type="EMBL" id="CACRXK020001030">
    <property type="protein sequence ID" value="CAB3986535.1"/>
    <property type="molecule type" value="Genomic_DNA"/>
</dbReference>
<dbReference type="OrthoDB" id="6606049at2759"/>
<gene>
    <name evidence="2" type="ORF">PACLA_8A002214</name>
</gene>
<accession>A0A6S7G477</accession>
<organism evidence="2 3">
    <name type="scientific">Paramuricea clavata</name>
    <name type="common">Red gorgonian</name>
    <name type="synonym">Violescent sea-whip</name>
    <dbReference type="NCBI Taxonomy" id="317549"/>
    <lineage>
        <taxon>Eukaryota</taxon>
        <taxon>Metazoa</taxon>
        <taxon>Cnidaria</taxon>
        <taxon>Anthozoa</taxon>
        <taxon>Octocorallia</taxon>
        <taxon>Malacalcyonacea</taxon>
        <taxon>Plexauridae</taxon>
        <taxon>Paramuricea</taxon>
    </lineage>
</organism>
<dbReference type="Proteomes" id="UP001152795">
    <property type="component" value="Unassembled WGS sequence"/>
</dbReference>
<evidence type="ECO:0000256" key="1">
    <source>
        <dbReference type="SAM" id="MobiDB-lite"/>
    </source>
</evidence>
<feature type="region of interest" description="Disordered" evidence="1">
    <location>
        <begin position="37"/>
        <end position="61"/>
    </location>
</feature>
<keyword evidence="3" id="KW-1185">Reference proteome</keyword>
<protein>
    <submittedName>
        <fullName evidence="2">Uncharacterized protein</fullName>
    </submittedName>
</protein>
<dbReference type="InterPro" id="IPR006580">
    <property type="entry name" value="Znf_TTF"/>
</dbReference>
<evidence type="ECO:0000313" key="2">
    <source>
        <dbReference type="EMBL" id="CAB3986535.1"/>
    </source>
</evidence>
<feature type="compositionally biased region" description="Polar residues" evidence="1">
    <location>
        <begin position="42"/>
        <end position="54"/>
    </location>
</feature>
<dbReference type="AlphaFoldDB" id="A0A6S7G477"/>
<dbReference type="SMART" id="SM00597">
    <property type="entry name" value="ZnF_TTF"/>
    <property type="match status" value="1"/>
</dbReference>